<dbReference type="InterPro" id="IPR036055">
    <property type="entry name" value="LDL_receptor-like_sf"/>
</dbReference>
<comment type="subcellular location">
    <subcellularLocation>
        <location evidence="1">Membrane</location>
        <topology evidence="1">Single-pass membrane protein</topology>
    </subcellularLocation>
</comment>
<dbReference type="InterPro" id="IPR051221">
    <property type="entry name" value="LDLR-related"/>
</dbReference>
<dbReference type="CDD" id="cd00112">
    <property type="entry name" value="LDLa"/>
    <property type="match status" value="3"/>
</dbReference>
<keyword evidence="3" id="KW-0732">Signal</keyword>
<dbReference type="GO" id="GO:0005886">
    <property type="term" value="C:plasma membrane"/>
    <property type="evidence" value="ECO:0007669"/>
    <property type="project" value="TreeGrafter"/>
</dbReference>
<dbReference type="SMART" id="SM00192">
    <property type="entry name" value="LDLa"/>
    <property type="match status" value="3"/>
</dbReference>
<evidence type="ECO:0000256" key="8">
    <source>
        <dbReference type="ARBA" id="ARBA00023170"/>
    </source>
</evidence>
<keyword evidence="7 10" id="KW-1015">Disulfide bond</keyword>
<dbReference type="PROSITE" id="PS50068">
    <property type="entry name" value="LDLRA_2"/>
    <property type="match status" value="3"/>
</dbReference>
<keyword evidence="2" id="KW-0812">Transmembrane</keyword>
<dbReference type="Pfam" id="PF00057">
    <property type="entry name" value="Ldl_recept_a"/>
    <property type="match status" value="3"/>
</dbReference>
<feature type="disulfide bond" evidence="10">
    <location>
        <begin position="42"/>
        <end position="60"/>
    </location>
</feature>
<keyword evidence="12" id="KW-1185">Reference proteome</keyword>
<evidence type="ECO:0000256" key="4">
    <source>
        <dbReference type="ARBA" id="ARBA00022737"/>
    </source>
</evidence>
<protein>
    <submittedName>
        <fullName evidence="11">HSPG2</fullName>
    </submittedName>
</protein>
<dbReference type="InterPro" id="IPR002172">
    <property type="entry name" value="LDrepeatLR_classA_rpt"/>
</dbReference>
<feature type="disulfide bond" evidence="10">
    <location>
        <begin position="138"/>
        <end position="153"/>
    </location>
</feature>
<dbReference type="EMBL" id="CAJPWZ010000295">
    <property type="protein sequence ID" value="CAG2189557.1"/>
    <property type="molecule type" value="Genomic_DNA"/>
</dbReference>
<sequence length="165" mass="18387">MQEIISALVSTMTGRTESARLVVRQITVPTTPGPCGARQTTCRNGQCIPLDYRCDGDTNCDDNSDEESCSVSSICEPNELRCRNDRCAMRIYRCDGDDDCEDNSDEEDCPTRKPSDSCDIVEFECMSGDQCIPITYQCDGEIDCLDRSDELNCCKCIRLIANSLF</sequence>
<feature type="disulfide bond" evidence="10">
    <location>
        <begin position="75"/>
        <end position="87"/>
    </location>
</feature>
<evidence type="ECO:0000256" key="7">
    <source>
        <dbReference type="ARBA" id="ARBA00023157"/>
    </source>
</evidence>
<dbReference type="PRINTS" id="PR00261">
    <property type="entry name" value="LDLRECEPTOR"/>
</dbReference>
<dbReference type="PROSITE" id="PS01209">
    <property type="entry name" value="LDLRA_1"/>
    <property type="match status" value="2"/>
</dbReference>
<evidence type="ECO:0000256" key="1">
    <source>
        <dbReference type="ARBA" id="ARBA00004167"/>
    </source>
</evidence>
<dbReference type="FunFam" id="4.10.400.10:FF:000034">
    <property type="entry name" value="Low-density lipoprotein receptor-related protein 2"/>
    <property type="match status" value="1"/>
</dbReference>
<dbReference type="GO" id="GO:0043235">
    <property type="term" value="C:receptor complex"/>
    <property type="evidence" value="ECO:0007669"/>
    <property type="project" value="TreeGrafter"/>
</dbReference>
<dbReference type="PANTHER" id="PTHR22722">
    <property type="entry name" value="LOW-DENSITY LIPOPROTEIN RECEPTOR-RELATED PROTEIN 2-RELATED"/>
    <property type="match status" value="1"/>
</dbReference>
<dbReference type="AlphaFoldDB" id="A0A8S3PZQ5"/>
<feature type="disulfide bond" evidence="10">
    <location>
        <begin position="82"/>
        <end position="100"/>
    </location>
</feature>
<dbReference type="InterPro" id="IPR023415">
    <property type="entry name" value="LDLR_class-A_CS"/>
</dbReference>
<dbReference type="SUPFAM" id="SSF57424">
    <property type="entry name" value="LDL receptor-like module"/>
    <property type="match status" value="3"/>
</dbReference>
<keyword evidence="5" id="KW-1133">Transmembrane helix</keyword>
<dbReference type="Proteomes" id="UP000683360">
    <property type="component" value="Unassembled WGS sequence"/>
</dbReference>
<evidence type="ECO:0000313" key="12">
    <source>
        <dbReference type="Proteomes" id="UP000683360"/>
    </source>
</evidence>
<organism evidence="11 12">
    <name type="scientific">Mytilus edulis</name>
    <name type="common">Blue mussel</name>
    <dbReference type="NCBI Taxonomy" id="6550"/>
    <lineage>
        <taxon>Eukaryota</taxon>
        <taxon>Metazoa</taxon>
        <taxon>Spiralia</taxon>
        <taxon>Lophotrochozoa</taxon>
        <taxon>Mollusca</taxon>
        <taxon>Bivalvia</taxon>
        <taxon>Autobranchia</taxon>
        <taxon>Pteriomorphia</taxon>
        <taxon>Mytilida</taxon>
        <taxon>Mytiloidea</taxon>
        <taxon>Mytilidae</taxon>
        <taxon>Mytilinae</taxon>
        <taxon>Mytilus</taxon>
    </lineage>
</organism>
<gene>
    <name evidence="11" type="ORF">MEDL_4858</name>
</gene>
<evidence type="ECO:0000256" key="10">
    <source>
        <dbReference type="PROSITE-ProRule" id="PRU00124"/>
    </source>
</evidence>
<feature type="disulfide bond" evidence="10">
    <location>
        <begin position="35"/>
        <end position="47"/>
    </location>
</feature>
<evidence type="ECO:0000256" key="3">
    <source>
        <dbReference type="ARBA" id="ARBA00022729"/>
    </source>
</evidence>
<name>A0A8S3PZQ5_MYTED</name>
<comment type="caution">
    <text evidence="10">Lacks conserved residue(s) required for the propagation of feature annotation.</text>
</comment>
<reference evidence="11" key="1">
    <citation type="submission" date="2021-03" db="EMBL/GenBank/DDBJ databases">
        <authorList>
            <person name="Bekaert M."/>
        </authorList>
    </citation>
    <scope>NUCLEOTIDE SEQUENCE</scope>
</reference>
<accession>A0A8S3PZQ5</accession>
<dbReference type="Gene3D" id="4.10.400.10">
    <property type="entry name" value="Low-density Lipoprotein Receptor"/>
    <property type="match status" value="3"/>
</dbReference>
<comment type="caution">
    <text evidence="11">The sequence shown here is derived from an EMBL/GenBank/DDBJ whole genome shotgun (WGS) entry which is preliminary data.</text>
</comment>
<dbReference type="OrthoDB" id="10017719at2759"/>
<keyword evidence="9" id="KW-0325">Glycoprotein</keyword>
<evidence type="ECO:0000313" key="11">
    <source>
        <dbReference type="EMBL" id="CAG2189557.1"/>
    </source>
</evidence>
<keyword evidence="4" id="KW-0677">Repeat</keyword>
<evidence type="ECO:0000256" key="9">
    <source>
        <dbReference type="ARBA" id="ARBA00023180"/>
    </source>
</evidence>
<feature type="disulfide bond" evidence="10">
    <location>
        <begin position="54"/>
        <end position="69"/>
    </location>
</feature>
<evidence type="ECO:0000256" key="6">
    <source>
        <dbReference type="ARBA" id="ARBA00023136"/>
    </source>
</evidence>
<evidence type="ECO:0000256" key="5">
    <source>
        <dbReference type="ARBA" id="ARBA00022989"/>
    </source>
</evidence>
<evidence type="ECO:0000256" key="2">
    <source>
        <dbReference type="ARBA" id="ARBA00022692"/>
    </source>
</evidence>
<feature type="disulfide bond" evidence="10">
    <location>
        <begin position="94"/>
        <end position="109"/>
    </location>
</feature>
<proteinExistence type="predicted"/>
<keyword evidence="6" id="KW-0472">Membrane</keyword>
<keyword evidence="8" id="KW-0675">Receptor</keyword>